<dbReference type="GO" id="GO:0008195">
    <property type="term" value="F:phosphatidate phosphatase activity"/>
    <property type="evidence" value="ECO:0007669"/>
    <property type="project" value="TreeGrafter"/>
</dbReference>
<dbReference type="GO" id="GO:0016020">
    <property type="term" value="C:membrane"/>
    <property type="evidence" value="ECO:0007669"/>
    <property type="project" value="UniProtKB-SubCell"/>
</dbReference>
<evidence type="ECO:0000313" key="8">
    <source>
        <dbReference type="EMBL" id="KAI7839597.1"/>
    </source>
</evidence>
<dbReference type="PANTHER" id="PTHR10165">
    <property type="entry name" value="LIPID PHOSPHATE PHOSPHATASE"/>
    <property type="match status" value="1"/>
</dbReference>
<dbReference type="InterPro" id="IPR000326">
    <property type="entry name" value="PAP2/HPO"/>
</dbReference>
<evidence type="ECO:0000259" key="7">
    <source>
        <dbReference type="SMART" id="SM00014"/>
    </source>
</evidence>
<dbReference type="InterPro" id="IPR043216">
    <property type="entry name" value="PAP-like"/>
</dbReference>
<evidence type="ECO:0000256" key="1">
    <source>
        <dbReference type="ARBA" id="ARBA00004141"/>
    </source>
</evidence>
<keyword evidence="5 6" id="KW-0472">Membrane</keyword>
<feature type="transmembrane region" description="Helical" evidence="6">
    <location>
        <begin position="230"/>
        <end position="252"/>
    </location>
</feature>
<feature type="transmembrane region" description="Helical" evidence="6">
    <location>
        <begin position="191"/>
        <end position="209"/>
    </location>
</feature>
<proteinExistence type="inferred from homology"/>
<comment type="caution">
    <text evidence="8">The sequence shown here is derived from an EMBL/GenBank/DDBJ whole genome shotgun (WGS) entry which is preliminary data.</text>
</comment>
<evidence type="ECO:0000256" key="4">
    <source>
        <dbReference type="ARBA" id="ARBA00022989"/>
    </source>
</evidence>
<dbReference type="GO" id="GO:0006644">
    <property type="term" value="P:phospholipid metabolic process"/>
    <property type="evidence" value="ECO:0007669"/>
    <property type="project" value="InterPro"/>
</dbReference>
<gene>
    <name evidence="8" type="ORF">COHA_006664</name>
</gene>
<evidence type="ECO:0000313" key="9">
    <source>
        <dbReference type="Proteomes" id="UP001205105"/>
    </source>
</evidence>
<dbReference type="Gene3D" id="1.20.144.10">
    <property type="entry name" value="Phosphatidic acid phosphatase type 2/haloperoxidase"/>
    <property type="match status" value="1"/>
</dbReference>
<comment type="similarity">
    <text evidence="2">Belongs to the PA-phosphatase related phosphoesterase family.</text>
</comment>
<dbReference type="AlphaFoldDB" id="A0AAD5DKC8"/>
<organism evidence="8 9">
    <name type="scientific">Chlorella ohadii</name>
    <dbReference type="NCBI Taxonomy" id="2649997"/>
    <lineage>
        <taxon>Eukaryota</taxon>
        <taxon>Viridiplantae</taxon>
        <taxon>Chlorophyta</taxon>
        <taxon>core chlorophytes</taxon>
        <taxon>Trebouxiophyceae</taxon>
        <taxon>Chlorellales</taxon>
        <taxon>Chlorellaceae</taxon>
        <taxon>Chlorella clade</taxon>
        <taxon>Chlorella</taxon>
    </lineage>
</organism>
<evidence type="ECO:0000256" key="2">
    <source>
        <dbReference type="ARBA" id="ARBA00008816"/>
    </source>
</evidence>
<feature type="domain" description="Phosphatidic acid phosphatase type 2/haloperoxidase" evidence="7">
    <location>
        <begin position="117"/>
        <end position="283"/>
    </location>
</feature>
<comment type="subcellular location">
    <subcellularLocation>
        <location evidence="1">Membrane</location>
        <topology evidence="1">Multi-pass membrane protein</topology>
    </subcellularLocation>
</comment>
<sequence>MSIDSPRAQQQVPWRLRDASLKRILAQQDWGSVAATLAVIIGLLIAQACLNGPRSRPFQVTDATIAYPLLGSTIPYWLVILIGVVSVVGSILAAELWLARRGYADASDALAACLYFFLDAVSAFFVTGLATEVSKRVVGRLRPNFLSLCDPAVPNPVTVSYGQPASANPACTAPESSELTDAHYSFPSGHASSAFALSVWVCIYCLWVLNARQPRRTAKALAALSLRERLAQSLGAAAGLFWCLALLGWAWAVGVSRITDFKHHPSDVAAGAFLGTLVATFYAVWAIFRLELVVLCPLSAELAPSGGCVASDGCSAGTEPGASLLHGPGGARVYQDQSSV</sequence>
<dbReference type="EMBL" id="JADXDR010000097">
    <property type="protein sequence ID" value="KAI7839597.1"/>
    <property type="molecule type" value="Genomic_DNA"/>
</dbReference>
<dbReference type="InterPro" id="IPR036938">
    <property type="entry name" value="PAP2/HPO_sf"/>
</dbReference>
<dbReference type="SMART" id="SM00014">
    <property type="entry name" value="acidPPc"/>
    <property type="match status" value="1"/>
</dbReference>
<feature type="transmembrane region" description="Helical" evidence="6">
    <location>
        <begin position="76"/>
        <end position="98"/>
    </location>
</feature>
<feature type="transmembrane region" description="Helical" evidence="6">
    <location>
        <begin position="268"/>
        <end position="288"/>
    </location>
</feature>
<evidence type="ECO:0000256" key="5">
    <source>
        <dbReference type="ARBA" id="ARBA00023136"/>
    </source>
</evidence>
<keyword evidence="3 6" id="KW-0812">Transmembrane</keyword>
<dbReference type="GO" id="GO:0046839">
    <property type="term" value="P:phospholipid dephosphorylation"/>
    <property type="evidence" value="ECO:0007669"/>
    <property type="project" value="TreeGrafter"/>
</dbReference>
<dbReference type="PANTHER" id="PTHR10165:SF35">
    <property type="entry name" value="RE23632P"/>
    <property type="match status" value="1"/>
</dbReference>
<evidence type="ECO:0000256" key="6">
    <source>
        <dbReference type="SAM" id="Phobius"/>
    </source>
</evidence>
<feature type="transmembrane region" description="Helical" evidence="6">
    <location>
        <begin position="30"/>
        <end position="48"/>
    </location>
</feature>
<dbReference type="SUPFAM" id="SSF48317">
    <property type="entry name" value="Acid phosphatase/Vanadium-dependent haloperoxidase"/>
    <property type="match status" value="1"/>
</dbReference>
<accession>A0AAD5DKC8</accession>
<evidence type="ECO:0000256" key="3">
    <source>
        <dbReference type="ARBA" id="ARBA00022692"/>
    </source>
</evidence>
<feature type="transmembrane region" description="Helical" evidence="6">
    <location>
        <begin position="110"/>
        <end position="130"/>
    </location>
</feature>
<protein>
    <recommendedName>
        <fullName evidence="7">Phosphatidic acid phosphatase type 2/haloperoxidase domain-containing protein</fullName>
    </recommendedName>
</protein>
<keyword evidence="4 6" id="KW-1133">Transmembrane helix</keyword>
<name>A0AAD5DKC8_9CHLO</name>
<dbReference type="Proteomes" id="UP001205105">
    <property type="component" value="Unassembled WGS sequence"/>
</dbReference>
<keyword evidence="9" id="KW-1185">Reference proteome</keyword>
<dbReference type="Pfam" id="PF01569">
    <property type="entry name" value="PAP2"/>
    <property type="match status" value="1"/>
</dbReference>
<reference evidence="8" key="1">
    <citation type="submission" date="2020-11" db="EMBL/GenBank/DDBJ databases">
        <title>Chlorella ohadii genome sequencing and assembly.</title>
        <authorList>
            <person name="Murik O."/>
            <person name="Treves H."/>
            <person name="Kedem I."/>
            <person name="Shotland Y."/>
            <person name="Kaplan A."/>
        </authorList>
    </citation>
    <scope>NUCLEOTIDE SEQUENCE</scope>
    <source>
        <strain evidence="8">1</strain>
    </source>
</reference>